<name>A0A4Z2GGS6_9TELE</name>
<proteinExistence type="predicted"/>
<accession>A0A4Z2GGS6</accession>
<dbReference type="AlphaFoldDB" id="A0A4Z2GGS6"/>
<keyword evidence="3" id="KW-1185">Reference proteome</keyword>
<evidence type="ECO:0000313" key="3">
    <source>
        <dbReference type="Proteomes" id="UP000314294"/>
    </source>
</evidence>
<gene>
    <name evidence="2" type="ORF">EYF80_037051</name>
</gene>
<evidence type="ECO:0000313" key="2">
    <source>
        <dbReference type="EMBL" id="TNN52747.1"/>
    </source>
</evidence>
<evidence type="ECO:0000256" key="1">
    <source>
        <dbReference type="SAM" id="MobiDB-lite"/>
    </source>
</evidence>
<protein>
    <submittedName>
        <fullName evidence="2">Uncharacterized protein</fullName>
    </submittedName>
</protein>
<dbReference type="EMBL" id="SRLO01000537">
    <property type="protein sequence ID" value="TNN52747.1"/>
    <property type="molecule type" value="Genomic_DNA"/>
</dbReference>
<sequence>MTHDKRAAPPGSRRGASESPFCSDRIAPRAKVNTPRGSRDSSPIIGIKGERAEQRLHSAGADGTSRRVPLLKGLDGERPRGPDTKPASAPTSGCRQMDGPWTLVPVVIGGRTPLARFPLLTTISAVKMKGVAATPGAFAAAPALQTILA</sequence>
<feature type="region of interest" description="Disordered" evidence="1">
    <location>
        <begin position="1"/>
        <end position="96"/>
    </location>
</feature>
<comment type="caution">
    <text evidence="2">The sequence shown here is derived from an EMBL/GenBank/DDBJ whole genome shotgun (WGS) entry which is preliminary data.</text>
</comment>
<feature type="compositionally biased region" description="Basic and acidic residues" evidence="1">
    <location>
        <begin position="74"/>
        <end position="83"/>
    </location>
</feature>
<organism evidence="2 3">
    <name type="scientific">Liparis tanakae</name>
    <name type="common">Tanaka's snailfish</name>
    <dbReference type="NCBI Taxonomy" id="230148"/>
    <lineage>
        <taxon>Eukaryota</taxon>
        <taxon>Metazoa</taxon>
        <taxon>Chordata</taxon>
        <taxon>Craniata</taxon>
        <taxon>Vertebrata</taxon>
        <taxon>Euteleostomi</taxon>
        <taxon>Actinopterygii</taxon>
        <taxon>Neopterygii</taxon>
        <taxon>Teleostei</taxon>
        <taxon>Neoteleostei</taxon>
        <taxon>Acanthomorphata</taxon>
        <taxon>Eupercaria</taxon>
        <taxon>Perciformes</taxon>
        <taxon>Cottioidei</taxon>
        <taxon>Cottales</taxon>
        <taxon>Liparidae</taxon>
        <taxon>Liparis</taxon>
    </lineage>
</organism>
<dbReference type="Proteomes" id="UP000314294">
    <property type="component" value="Unassembled WGS sequence"/>
</dbReference>
<reference evidence="2 3" key="1">
    <citation type="submission" date="2019-03" db="EMBL/GenBank/DDBJ databases">
        <title>First draft genome of Liparis tanakae, snailfish: a comprehensive survey of snailfish specific genes.</title>
        <authorList>
            <person name="Kim W."/>
            <person name="Song I."/>
            <person name="Jeong J.-H."/>
            <person name="Kim D."/>
            <person name="Kim S."/>
            <person name="Ryu S."/>
            <person name="Song J.Y."/>
            <person name="Lee S.K."/>
        </authorList>
    </citation>
    <scope>NUCLEOTIDE SEQUENCE [LARGE SCALE GENOMIC DNA]</scope>
    <source>
        <tissue evidence="2">Muscle</tissue>
    </source>
</reference>